<gene>
    <name evidence="1" type="ORF">ILEXP_LOCUS59190</name>
</gene>
<comment type="caution">
    <text evidence="1">The sequence shown here is derived from an EMBL/GenBank/DDBJ whole genome shotgun (WGS) entry which is preliminary data.</text>
</comment>
<protein>
    <submittedName>
        <fullName evidence="1">Uncharacterized protein</fullName>
    </submittedName>
</protein>
<proteinExistence type="predicted"/>
<accession>A0ABC8V564</accession>
<organism evidence="1 2">
    <name type="scientific">Ilex paraguariensis</name>
    <name type="common">yerba mate</name>
    <dbReference type="NCBI Taxonomy" id="185542"/>
    <lineage>
        <taxon>Eukaryota</taxon>
        <taxon>Viridiplantae</taxon>
        <taxon>Streptophyta</taxon>
        <taxon>Embryophyta</taxon>
        <taxon>Tracheophyta</taxon>
        <taxon>Spermatophyta</taxon>
        <taxon>Magnoliopsida</taxon>
        <taxon>eudicotyledons</taxon>
        <taxon>Gunneridae</taxon>
        <taxon>Pentapetalae</taxon>
        <taxon>asterids</taxon>
        <taxon>campanulids</taxon>
        <taxon>Aquifoliales</taxon>
        <taxon>Aquifoliaceae</taxon>
        <taxon>Ilex</taxon>
    </lineage>
</organism>
<sequence length="99" mass="10546">MDLHKTMAFVGGKRVCAGAFQATSISCTVIGRLDVIGRLQATQAHCNILAIRSRTASSSMALLTSQIAKTFNLLFETLSSSGLGISSIFFFNDNEGLSK</sequence>
<keyword evidence="2" id="KW-1185">Reference proteome</keyword>
<dbReference type="PROSITE" id="PS51257">
    <property type="entry name" value="PROKAR_LIPOPROTEIN"/>
    <property type="match status" value="1"/>
</dbReference>
<dbReference type="AlphaFoldDB" id="A0ABC8V564"/>
<name>A0ABC8V564_9AQUA</name>
<evidence type="ECO:0000313" key="1">
    <source>
        <dbReference type="EMBL" id="CAK9188508.1"/>
    </source>
</evidence>
<reference evidence="1 2" key="1">
    <citation type="submission" date="2024-02" db="EMBL/GenBank/DDBJ databases">
        <authorList>
            <person name="Vignale AGUSTIN F."/>
            <person name="Sosa J E."/>
            <person name="Modenutti C."/>
        </authorList>
    </citation>
    <scope>NUCLEOTIDE SEQUENCE [LARGE SCALE GENOMIC DNA]</scope>
</reference>
<evidence type="ECO:0000313" key="2">
    <source>
        <dbReference type="Proteomes" id="UP001642360"/>
    </source>
</evidence>
<dbReference type="EMBL" id="CAUOFW020010501">
    <property type="protein sequence ID" value="CAK9188508.1"/>
    <property type="molecule type" value="Genomic_DNA"/>
</dbReference>
<dbReference type="Proteomes" id="UP001642360">
    <property type="component" value="Unassembled WGS sequence"/>
</dbReference>